<proteinExistence type="predicted"/>
<gene>
    <name evidence="1" type="ORF">CO134_01085</name>
</gene>
<evidence type="ECO:0000313" key="1">
    <source>
        <dbReference type="EMBL" id="PJA92247.1"/>
    </source>
</evidence>
<evidence type="ECO:0000313" key="2">
    <source>
        <dbReference type="Proteomes" id="UP000229569"/>
    </source>
</evidence>
<dbReference type="Proteomes" id="UP000229569">
    <property type="component" value="Unassembled WGS sequence"/>
</dbReference>
<dbReference type="EMBL" id="PFVG01000024">
    <property type="protein sequence ID" value="PJA92247.1"/>
    <property type="molecule type" value="Genomic_DNA"/>
</dbReference>
<reference evidence="2" key="1">
    <citation type="submission" date="2017-09" db="EMBL/GenBank/DDBJ databases">
        <title>Depth-based differentiation of microbial function through sediment-hosted aquifers and enrichment of novel symbionts in the deep terrestrial subsurface.</title>
        <authorList>
            <person name="Probst A.J."/>
            <person name="Ladd B."/>
            <person name="Jarett J.K."/>
            <person name="Geller-Mcgrath D.E."/>
            <person name="Sieber C.M.K."/>
            <person name="Emerson J.B."/>
            <person name="Anantharaman K."/>
            <person name="Thomas B.C."/>
            <person name="Malmstrom R."/>
            <person name="Stieglmeier M."/>
            <person name="Klingl A."/>
            <person name="Woyke T."/>
            <person name="Ryan C.M."/>
            <person name="Banfield J.F."/>
        </authorList>
    </citation>
    <scope>NUCLEOTIDE SEQUENCE [LARGE SCALE GENOMIC DNA]</scope>
</reference>
<comment type="caution">
    <text evidence="1">The sequence shown here is derived from an EMBL/GenBank/DDBJ whole genome shotgun (WGS) entry which is preliminary data.</text>
</comment>
<name>A0A2M7Z9J0_9BACT</name>
<accession>A0A2M7Z9J0</accession>
<dbReference type="AlphaFoldDB" id="A0A2M7Z9J0"/>
<protein>
    <submittedName>
        <fullName evidence="1">Uncharacterized protein</fullName>
    </submittedName>
</protein>
<sequence length="91" mass="10321">MSEQTKQVDTKIGISVVLNGGKKEMNSATIPIEWWFSKEIIEKDPKYIVFFEQDEDGKKTNTIATSMAVGMPAKSWMLSNICNYFRLVIIG</sequence>
<organism evidence="1 2">
    <name type="scientific">Candidatus Kuenenbacteria bacterium CG_4_9_14_3_um_filter_39_14</name>
    <dbReference type="NCBI Taxonomy" id="1974616"/>
    <lineage>
        <taxon>Bacteria</taxon>
        <taxon>Candidatus Kueneniibacteriota</taxon>
    </lineage>
</organism>